<sequence length="68" mass="7108">MCHDPPLSVVVDIALTSISSLLNMTSVGPDINIGGRALAVIWSLNAISISIVIARCMNAKIYISPIGT</sequence>
<comment type="caution">
    <text evidence="2">The sequence shown here is derived from an EMBL/GenBank/DDBJ whole genome shotgun (WGS) entry which is preliminary data.</text>
</comment>
<reference evidence="2 3" key="1">
    <citation type="submission" date="2019-06" db="EMBL/GenBank/DDBJ databases">
        <title>Genome Sequence of the Brown Rot Fungal Pathogen Monilinia fructicola.</title>
        <authorList>
            <person name="De Miccolis Angelini R.M."/>
            <person name="Landi L."/>
            <person name="Abate D."/>
            <person name="Pollastro S."/>
            <person name="Romanazzi G."/>
            <person name="Faretra F."/>
        </authorList>
    </citation>
    <scope>NUCLEOTIDE SEQUENCE [LARGE SCALE GENOMIC DNA]</scope>
    <source>
        <strain evidence="2 3">Mfrc123</strain>
    </source>
</reference>
<name>A0A5M9JQ43_MONFR</name>
<evidence type="ECO:0000313" key="3">
    <source>
        <dbReference type="Proteomes" id="UP000322873"/>
    </source>
</evidence>
<organism evidence="2 3">
    <name type="scientific">Monilinia fructicola</name>
    <name type="common">Brown rot fungus</name>
    <name type="synonym">Ciboria fructicola</name>
    <dbReference type="NCBI Taxonomy" id="38448"/>
    <lineage>
        <taxon>Eukaryota</taxon>
        <taxon>Fungi</taxon>
        <taxon>Dikarya</taxon>
        <taxon>Ascomycota</taxon>
        <taxon>Pezizomycotina</taxon>
        <taxon>Leotiomycetes</taxon>
        <taxon>Helotiales</taxon>
        <taxon>Sclerotiniaceae</taxon>
        <taxon>Monilinia</taxon>
    </lineage>
</organism>
<evidence type="ECO:0000256" key="1">
    <source>
        <dbReference type="SAM" id="Phobius"/>
    </source>
</evidence>
<proteinExistence type="predicted"/>
<gene>
    <name evidence="2" type="ORF">EYC84_000164</name>
</gene>
<dbReference type="AlphaFoldDB" id="A0A5M9JQ43"/>
<feature type="transmembrane region" description="Helical" evidence="1">
    <location>
        <begin position="33"/>
        <end position="54"/>
    </location>
</feature>
<protein>
    <submittedName>
        <fullName evidence="2">Uncharacterized protein</fullName>
    </submittedName>
</protein>
<keyword evidence="1" id="KW-0812">Transmembrane</keyword>
<dbReference type="EMBL" id="VICG01000006">
    <property type="protein sequence ID" value="KAA8570770.1"/>
    <property type="molecule type" value="Genomic_DNA"/>
</dbReference>
<keyword evidence="1" id="KW-1133">Transmembrane helix</keyword>
<keyword evidence="3" id="KW-1185">Reference proteome</keyword>
<keyword evidence="1" id="KW-0472">Membrane</keyword>
<evidence type="ECO:0000313" key="2">
    <source>
        <dbReference type="EMBL" id="KAA8570770.1"/>
    </source>
</evidence>
<dbReference type="Proteomes" id="UP000322873">
    <property type="component" value="Unassembled WGS sequence"/>
</dbReference>
<accession>A0A5M9JQ43</accession>